<protein>
    <submittedName>
        <fullName evidence="2">Uncharacterized protein</fullName>
    </submittedName>
</protein>
<keyword evidence="3" id="KW-1185">Reference proteome</keyword>
<dbReference type="Proteomes" id="UP000288071">
    <property type="component" value="Unassembled WGS sequence"/>
</dbReference>
<evidence type="ECO:0000313" key="3">
    <source>
        <dbReference type="Proteomes" id="UP000288071"/>
    </source>
</evidence>
<comment type="caution">
    <text evidence="2">The sequence shown here is derived from an EMBL/GenBank/DDBJ whole genome shotgun (WGS) entry which is preliminary data.</text>
</comment>
<reference evidence="3" key="2">
    <citation type="submission" date="2019-01" db="EMBL/GenBank/DDBJ databases">
        <title>Sinorhodobacter populi sp. nov. isolated from the symptomatic bark tissue of Populus euramericana canker.</title>
        <authorList>
            <person name="Li Y."/>
        </authorList>
    </citation>
    <scope>NUCLEOTIDE SEQUENCE [LARGE SCALE GENOMIC DNA]</scope>
    <source>
        <strain evidence="3">CGMCC 1.12963</strain>
    </source>
</reference>
<name>A0A3S3PGJ3_9RHOB</name>
<feature type="chain" id="PRO_5018728520" evidence="1">
    <location>
        <begin position="25"/>
        <end position="143"/>
    </location>
</feature>
<dbReference type="EMBL" id="SAVA01000003">
    <property type="protein sequence ID" value="RWR53343.1"/>
    <property type="molecule type" value="Genomic_DNA"/>
</dbReference>
<evidence type="ECO:0000256" key="1">
    <source>
        <dbReference type="SAM" id="SignalP"/>
    </source>
</evidence>
<accession>A0A3S3PGJ3</accession>
<sequence length="143" mass="15329">MNTRTLFIITAAMVSMTAAQTAFAQEAAQLGAKVAPGTSVTLDKHGVCRVITNNGENPIMVPANFPKEWYLGSNSFLENLSRMDKISVSSCGFDLNMDSPYTYMCGSGDAQACAQTLGRLQREAGEAEMSCVSSRPAKSKTME</sequence>
<dbReference type="AlphaFoldDB" id="A0A3S3PGJ3"/>
<reference evidence="2 3" key="1">
    <citation type="submission" date="2019-01" db="EMBL/GenBank/DDBJ databases">
        <title>Sinorhodobacter populi sp. nov. isolated from the symptomatic bark tissue of Populus euramericana canker.</title>
        <authorList>
            <person name="Xu G."/>
        </authorList>
    </citation>
    <scope>NUCLEOTIDE SEQUENCE [LARGE SCALE GENOMIC DNA]</scope>
    <source>
        <strain evidence="2 3">CGMCC 1.12963</strain>
    </source>
</reference>
<feature type="signal peptide" evidence="1">
    <location>
        <begin position="1"/>
        <end position="24"/>
    </location>
</feature>
<dbReference type="RefSeq" id="WP_128155607.1">
    <property type="nucleotide sequence ID" value="NZ_JBHSOM010000009.1"/>
</dbReference>
<evidence type="ECO:0000313" key="2">
    <source>
        <dbReference type="EMBL" id="RWR53343.1"/>
    </source>
</evidence>
<keyword evidence="1" id="KW-0732">Signal</keyword>
<organism evidence="2 3">
    <name type="scientific">Paenirhodobacter huangdaonensis</name>
    <dbReference type="NCBI Taxonomy" id="2501515"/>
    <lineage>
        <taxon>Bacteria</taxon>
        <taxon>Pseudomonadati</taxon>
        <taxon>Pseudomonadota</taxon>
        <taxon>Alphaproteobacteria</taxon>
        <taxon>Rhodobacterales</taxon>
        <taxon>Rhodobacter group</taxon>
        <taxon>Paenirhodobacter</taxon>
    </lineage>
</organism>
<proteinExistence type="predicted"/>
<gene>
    <name evidence="2" type="ORF">EOW66_06430</name>
</gene>